<feature type="coiled-coil region" evidence="3">
    <location>
        <begin position="332"/>
        <end position="373"/>
    </location>
</feature>
<keyword evidence="2 5" id="KW-0808">Transferase</keyword>
<protein>
    <submittedName>
        <fullName evidence="5">Undecaprenyl-phosphate 4-deoxy-4-formamido-L-arabinose transferase</fullName>
        <ecNumber evidence="5">2.4.2.53</ecNumber>
    </submittedName>
</protein>
<accession>A0A644TW87</accession>
<dbReference type="SUPFAM" id="SSF53448">
    <property type="entry name" value="Nucleotide-diphospho-sugar transferases"/>
    <property type="match status" value="1"/>
</dbReference>
<evidence type="ECO:0000256" key="3">
    <source>
        <dbReference type="SAM" id="Coils"/>
    </source>
</evidence>
<evidence type="ECO:0000256" key="2">
    <source>
        <dbReference type="ARBA" id="ARBA00022679"/>
    </source>
</evidence>
<dbReference type="Pfam" id="PF00535">
    <property type="entry name" value="Glycos_transf_2"/>
    <property type="match status" value="1"/>
</dbReference>
<dbReference type="EC" id="2.4.2.53" evidence="5"/>
<proteinExistence type="predicted"/>
<dbReference type="Gene3D" id="3.90.550.10">
    <property type="entry name" value="Spore Coat Polysaccharide Biosynthesis Protein SpsA, Chain A"/>
    <property type="match status" value="1"/>
</dbReference>
<evidence type="ECO:0000259" key="4">
    <source>
        <dbReference type="Pfam" id="PF00535"/>
    </source>
</evidence>
<evidence type="ECO:0000256" key="1">
    <source>
        <dbReference type="ARBA" id="ARBA00022676"/>
    </source>
</evidence>
<dbReference type="PANTHER" id="PTHR22916:SF51">
    <property type="entry name" value="GLYCOSYLTRANSFERASE EPSH-RELATED"/>
    <property type="match status" value="1"/>
</dbReference>
<dbReference type="InterPro" id="IPR001173">
    <property type="entry name" value="Glyco_trans_2-like"/>
</dbReference>
<dbReference type="EMBL" id="VSSQ01000058">
    <property type="protein sequence ID" value="MPL71244.1"/>
    <property type="molecule type" value="Genomic_DNA"/>
</dbReference>
<organism evidence="5">
    <name type="scientific">bioreactor metagenome</name>
    <dbReference type="NCBI Taxonomy" id="1076179"/>
    <lineage>
        <taxon>unclassified sequences</taxon>
        <taxon>metagenomes</taxon>
        <taxon>ecological metagenomes</taxon>
    </lineage>
</organism>
<dbReference type="InterPro" id="IPR029044">
    <property type="entry name" value="Nucleotide-diphossugar_trans"/>
</dbReference>
<dbReference type="PANTHER" id="PTHR22916">
    <property type="entry name" value="GLYCOSYLTRANSFERASE"/>
    <property type="match status" value="1"/>
</dbReference>
<evidence type="ECO:0000313" key="5">
    <source>
        <dbReference type="EMBL" id="MPL71244.1"/>
    </source>
</evidence>
<keyword evidence="3" id="KW-0175">Coiled coil</keyword>
<keyword evidence="1 5" id="KW-0328">Glycosyltransferase</keyword>
<feature type="domain" description="Glycosyltransferase 2-like" evidence="4">
    <location>
        <begin position="7"/>
        <end position="153"/>
    </location>
</feature>
<dbReference type="GO" id="GO:0099621">
    <property type="term" value="F:undecaprenyl-phosphate 4-deoxy-4-formamido-L-arabinose transferase activity"/>
    <property type="evidence" value="ECO:0007669"/>
    <property type="project" value="UniProtKB-EC"/>
</dbReference>
<reference evidence="5" key="1">
    <citation type="submission" date="2019-08" db="EMBL/GenBank/DDBJ databases">
        <authorList>
            <person name="Kucharzyk K."/>
            <person name="Murdoch R.W."/>
            <person name="Higgins S."/>
            <person name="Loffler F."/>
        </authorList>
    </citation>
    <scope>NUCLEOTIDE SEQUENCE</scope>
</reference>
<name>A0A644TW87_9ZZZZ</name>
<dbReference type="AlphaFoldDB" id="A0A644TW87"/>
<sequence length="391" mass="47113">MDDIKVSVIIPVYNVEKYLEKCLSTVINQTLKEIEIICINDGSSDNSFNILEKYSEKDNRIFIINNKENRGGGFSRNEGLEIAKGEYVSFIDADDWVEEDMLEYVYNESKSKNLDLILFLAKNYDDINERFYETDYYNFKCFDKSFDNRVFCHDEAKNFIFRVAVSPWLKLYKKDLLDKKNLKFPEERVMHDNPFFYNVFLNANRISLIRKYFYYRRRHNASLINMRPKWLSHIVPISNLVVEAFKNNNAFNEYKNAVINRKIFLIRDEYNKMPEKYQKLFFKEIVREFTNIHKNHDKNLEYALNLNQRNLIFYTNILNADSFSEFFILNEISNLKIDLNNFKIKFKLLKKENKFIKKENKNLKSKIEIIESSIIWKILKNIKKSINFFRK</sequence>
<dbReference type="CDD" id="cd00761">
    <property type="entry name" value="Glyco_tranf_GTA_type"/>
    <property type="match status" value="1"/>
</dbReference>
<comment type="caution">
    <text evidence="5">The sequence shown here is derived from an EMBL/GenBank/DDBJ whole genome shotgun (WGS) entry which is preliminary data.</text>
</comment>
<gene>
    <name evidence="5" type="primary">arnC_10</name>
    <name evidence="5" type="ORF">SDC9_17018</name>
</gene>